<reference evidence="3 4" key="1">
    <citation type="submission" date="2014-02" db="EMBL/GenBank/DDBJ databases">
        <authorList>
            <person name="Sears C."/>
            <person name="Carroll K."/>
            <person name="Sack B.R."/>
            <person name="Qadri F."/>
            <person name="Myers L.L."/>
            <person name="Chung G.-T."/>
            <person name="Escheverria P."/>
            <person name="Fraser C.M."/>
            <person name="Sadzewicz L."/>
            <person name="Shefchek K.A."/>
            <person name="Tallon L."/>
            <person name="Das S.P."/>
            <person name="Daugherty S."/>
            <person name="Mongodin E.F."/>
        </authorList>
    </citation>
    <scope>NUCLEOTIDE SEQUENCE [LARGE SCALE GENOMIC DNA]</scope>
    <source>
        <strain evidence="3 4">3783N1-6</strain>
    </source>
</reference>
<comment type="caution">
    <text evidence="3">The sequence shown here is derived from an EMBL/GenBank/DDBJ whole genome shotgun (WGS) entry which is preliminary data.</text>
</comment>
<protein>
    <submittedName>
        <fullName evidence="3">WYL domain protein</fullName>
    </submittedName>
</protein>
<dbReference type="PANTHER" id="PTHR34580:SF9">
    <property type="entry name" value="SLL5097 PROTEIN"/>
    <property type="match status" value="1"/>
</dbReference>
<proteinExistence type="predicted"/>
<dbReference type="PANTHER" id="PTHR34580">
    <property type="match status" value="1"/>
</dbReference>
<dbReference type="AlphaFoldDB" id="A0AB73AJK3"/>
<dbReference type="Pfam" id="PF25583">
    <property type="entry name" value="WCX"/>
    <property type="match status" value="1"/>
</dbReference>
<evidence type="ECO:0000313" key="4">
    <source>
        <dbReference type="Proteomes" id="UP000021175"/>
    </source>
</evidence>
<dbReference type="InterPro" id="IPR051534">
    <property type="entry name" value="CBASS_pafABC_assoc_protein"/>
</dbReference>
<sequence>MPTKNTIRRNYLIIRRILQNDYPSKRTLLDYMKRYDVEIGERTFQRDLADIRSNFDIEIIYDEQKNGYYAQTDSTFDFDKLLYFIGLAESSDIILSTVKDRNKLLEYLSISPTPHAKGVENIGRLLQAIQSQMSIHFEHRNYQTGRLKEYTVFPYLLKEFEGMWYMFAYVDELKAFRTFGFDRISDLIITDNHFQREKVLELTADKFNQIYGIIYEPDNNPNAPIEKVELRFSDTMLHYLKALPLHQSQTIDENIVTLHLIINPELENKIISYGEQVEVLYPLSLRERIIKRLQKAISQY</sequence>
<feature type="domain" description="WYL" evidence="1">
    <location>
        <begin position="121"/>
        <end position="187"/>
    </location>
</feature>
<accession>A0AB73AJK3</accession>
<dbReference type="EMBL" id="JGEU01000034">
    <property type="protein sequence ID" value="EYB09360.1"/>
    <property type="molecule type" value="Genomic_DNA"/>
</dbReference>
<feature type="domain" description="WCX" evidence="2">
    <location>
        <begin position="226"/>
        <end position="296"/>
    </location>
</feature>
<gene>
    <name evidence="3" type="ORF">M119_1673</name>
</gene>
<dbReference type="Proteomes" id="UP000021175">
    <property type="component" value="Unassembled WGS sequence"/>
</dbReference>
<dbReference type="InterPro" id="IPR026881">
    <property type="entry name" value="WYL_dom"/>
</dbReference>
<evidence type="ECO:0000259" key="2">
    <source>
        <dbReference type="Pfam" id="PF25583"/>
    </source>
</evidence>
<dbReference type="InterPro" id="IPR057727">
    <property type="entry name" value="WCX_dom"/>
</dbReference>
<dbReference type="PROSITE" id="PS52050">
    <property type="entry name" value="WYL"/>
    <property type="match status" value="1"/>
</dbReference>
<dbReference type="Pfam" id="PF13280">
    <property type="entry name" value="WYL"/>
    <property type="match status" value="1"/>
</dbReference>
<evidence type="ECO:0000313" key="3">
    <source>
        <dbReference type="EMBL" id="EYB09360.1"/>
    </source>
</evidence>
<evidence type="ECO:0000259" key="1">
    <source>
        <dbReference type="Pfam" id="PF13280"/>
    </source>
</evidence>
<name>A0AB73AJK3_BACFG</name>
<organism evidence="3 4">
    <name type="scientific">Bacteroides fragilis str. 3783N1-6</name>
    <dbReference type="NCBI Taxonomy" id="1339310"/>
    <lineage>
        <taxon>Bacteria</taxon>
        <taxon>Pseudomonadati</taxon>
        <taxon>Bacteroidota</taxon>
        <taxon>Bacteroidia</taxon>
        <taxon>Bacteroidales</taxon>
        <taxon>Bacteroidaceae</taxon>
        <taxon>Bacteroides</taxon>
    </lineage>
</organism>